<dbReference type="InterPro" id="IPR030831">
    <property type="entry name" value="Fuse-rel_SoxYZ"/>
</dbReference>
<keyword evidence="5" id="KW-1185">Reference proteome</keyword>
<dbReference type="RefSeq" id="WP_096452231.1">
    <property type="nucleotide sequence ID" value="NZ_JBHSOG010000030.1"/>
</dbReference>
<dbReference type="InterPro" id="IPR014880">
    <property type="entry name" value="SoxZ_dom"/>
</dbReference>
<proteinExistence type="predicted"/>
<name>A0ABW1AQ99_9RHOO</name>
<dbReference type="Pfam" id="PF13501">
    <property type="entry name" value="SoxY"/>
    <property type="match status" value="1"/>
</dbReference>
<dbReference type="Gene3D" id="2.60.40.10">
    <property type="entry name" value="Immunoglobulins"/>
    <property type="match status" value="1"/>
</dbReference>
<dbReference type="InterPro" id="IPR038162">
    <property type="entry name" value="SoxY_sf"/>
</dbReference>
<evidence type="ECO:0000259" key="3">
    <source>
        <dbReference type="Pfam" id="PF13501"/>
    </source>
</evidence>
<protein>
    <submittedName>
        <fullName evidence="4">Quinoprotein dehydrogenase-associated SoxYZ-like carrier</fullName>
    </submittedName>
</protein>
<dbReference type="EMBL" id="JBHSOG010000030">
    <property type="protein sequence ID" value="MFC5769330.1"/>
    <property type="molecule type" value="Genomic_DNA"/>
</dbReference>
<feature type="domain" description="Sulphur oxidation protein SoxZ" evidence="2">
    <location>
        <begin position="169"/>
        <end position="248"/>
    </location>
</feature>
<gene>
    <name evidence="4" type="ORF">ACFPTN_08075</name>
</gene>
<dbReference type="Gene3D" id="2.60.40.2470">
    <property type="entry name" value="SoxY domain"/>
    <property type="match status" value="1"/>
</dbReference>
<dbReference type="NCBIfam" id="TIGR04557">
    <property type="entry name" value="fuse_rel_SoxYZ"/>
    <property type="match status" value="1"/>
</dbReference>
<dbReference type="SUPFAM" id="SSF81296">
    <property type="entry name" value="E set domains"/>
    <property type="match status" value="1"/>
</dbReference>
<evidence type="ECO:0000259" key="2">
    <source>
        <dbReference type="Pfam" id="PF08770"/>
    </source>
</evidence>
<dbReference type="InterPro" id="IPR032711">
    <property type="entry name" value="SoxY"/>
</dbReference>
<comment type="caution">
    <text evidence="4">The sequence shown here is derived from an EMBL/GenBank/DDBJ whole genome shotgun (WGS) entry which is preliminary data.</text>
</comment>
<evidence type="ECO:0000256" key="1">
    <source>
        <dbReference type="SAM" id="MobiDB-lite"/>
    </source>
</evidence>
<feature type="region of interest" description="Disordered" evidence="1">
    <location>
        <begin position="230"/>
        <end position="251"/>
    </location>
</feature>
<dbReference type="Pfam" id="PF08770">
    <property type="entry name" value="SoxZ"/>
    <property type="match status" value="1"/>
</dbReference>
<feature type="domain" description="Ig-like SoxY" evidence="3">
    <location>
        <begin position="33"/>
        <end position="137"/>
    </location>
</feature>
<evidence type="ECO:0000313" key="5">
    <source>
        <dbReference type="Proteomes" id="UP001595974"/>
    </source>
</evidence>
<reference evidence="5" key="1">
    <citation type="journal article" date="2019" name="Int. J. Syst. Evol. Microbiol.">
        <title>The Global Catalogue of Microorganisms (GCM) 10K type strain sequencing project: providing services to taxonomists for standard genome sequencing and annotation.</title>
        <authorList>
            <consortium name="The Broad Institute Genomics Platform"/>
            <consortium name="The Broad Institute Genome Sequencing Center for Infectious Disease"/>
            <person name="Wu L."/>
            <person name="Ma J."/>
        </authorList>
    </citation>
    <scope>NUCLEOTIDE SEQUENCE [LARGE SCALE GENOMIC DNA]</scope>
    <source>
        <strain evidence="5">SHR3</strain>
    </source>
</reference>
<accession>A0ABW1AQ99</accession>
<sequence length="251" mass="27325">MRREFFADARVVFDPRIADADPLESSRWEDMRREFFADARVVFDPRIAVTAPFNAEDPLNVPVSVDASALPGVDEVIVFADFNPIVKVLGFEPFDAAPTLGFRLKLQQSSPVRAAARTADGVWHVGGAWVRTHGGGCTLPSAGSSSPLWQQHLNRVSARLWPGVGHGERLRLRVIHPMDTGLAPGIPAFHIEELAVADAAGKALVRIRAYEPVSENPVFTLDLRPGAADAGPLRISGRDNNGNRIDAQVQR</sequence>
<evidence type="ECO:0000313" key="4">
    <source>
        <dbReference type="EMBL" id="MFC5769330.1"/>
    </source>
</evidence>
<dbReference type="Proteomes" id="UP001595974">
    <property type="component" value="Unassembled WGS sequence"/>
</dbReference>
<organism evidence="4 5">
    <name type="scientific">Thauera sinica</name>
    <dbReference type="NCBI Taxonomy" id="2665146"/>
    <lineage>
        <taxon>Bacteria</taxon>
        <taxon>Pseudomonadati</taxon>
        <taxon>Pseudomonadota</taxon>
        <taxon>Betaproteobacteria</taxon>
        <taxon>Rhodocyclales</taxon>
        <taxon>Zoogloeaceae</taxon>
        <taxon>Thauera</taxon>
    </lineage>
</organism>
<feature type="compositionally biased region" description="Polar residues" evidence="1">
    <location>
        <begin position="238"/>
        <end position="251"/>
    </location>
</feature>
<dbReference type="InterPro" id="IPR014756">
    <property type="entry name" value="Ig_E-set"/>
</dbReference>
<dbReference type="InterPro" id="IPR013783">
    <property type="entry name" value="Ig-like_fold"/>
</dbReference>